<protein>
    <submittedName>
        <fullName evidence="1">Uncharacterized protein</fullName>
    </submittedName>
</protein>
<accession>A0A6J7W9E4</accession>
<dbReference type="EMBL" id="LR798208">
    <property type="protein sequence ID" value="CAB5187164.1"/>
    <property type="molecule type" value="Genomic_DNA"/>
</dbReference>
<name>A0A6J7W9E4_9CAUD</name>
<gene>
    <name evidence="1" type="ORF">UFOVP163_10</name>
</gene>
<proteinExistence type="predicted"/>
<sequence length="227" mass="25499">MIVLTNSTNQIAFSGFTQEAKNFIKDELCSYPNPVFLFQMRIIYPQMASNATSSIYNSGGVDSISEYEEWNVQKDIFWFNIANTSTTDKYILLPLSLTYSTPGFTCSDADYVKGPTYSPSVQLEDGQYTYQLRMVPIGEGVIPELTGITGPVLPTPWPNGTYSYSDIPASGWTQSHLNEREIVRPTYLLEVGRLTVTTEPITSRVDQPLGYDNGLYNRKDSDDDVYL</sequence>
<organism evidence="1">
    <name type="scientific">uncultured Caudovirales phage</name>
    <dbReference type="NCBI Taxonomy" id="2100421"/>
    <lineage>
        <taxon>Viruses</taxon>
        <taxon>Duplodnaviria</taxon>
        <taxon>Heunggongvirae</taxon>
        <taxon>Uroviricota</taxon>
        <taxon>Caudoviricetes</taxon>
        <taxon>Peduoviridae</taxon>
        <taxon>Maltschvirus</taxon>
        <taxon>Maltschvirus maltsch</taxon>
    </lineage>
</organism>
<reference evidence="1" key="1">
    <citation type="submission" date="2020-05" db="EMBL/GenBank/DDBJ databases">
        <authorList>
            <person name="Chiriac C."/>
            <person name="Salcher M."/>
            <person name="Ghai R."/>
            <person name="Kavagutti S V."/>
        </authorList>
    </citation>
    <scope>NUCLEOTIDE SEQUENCE</scope>
</reference>
<evidence type="ECO:0000313" key="1">
    <source>
        <dbReference type="EMBL" id="CAB5187164.1"/>
    </source>
</evidence>